<dbReference type="GO" id="GO:0098797">
    <property type="term" value="C:plasma membrane protein complex"/>
    <property type="evidence" value="ECO:0007669"/>
    <property type="project" value="TreeGrafter"/>
</dbReference>
<feature type="transmembrane region" description="Helical" evidence="7">
    <location>
        <begin position="711"/>
        <end position="738"/>
    </location>
</feature>
<dbReference type="PANTHER" id="PTHR30489:SF0">
    <property type="entry name" value="LIPOPROTEIN-RELEASING SYSTEM TRANSMEMBRANE PROTEIN LOLE"/>
    <property type="match status" value="1"/>
</dbReference>
<evidence type="ECO:0000256" key="3">
    <source>
        <dbReference type="ARBA" id="ARBA00022475"/>
    </source>
</evidence>
<feature type="transmembrane region" description="Helical" evidence="7">
    <location>
        <begin position="272"/>
        <end position="293"/>
    </location>
</feature>
<dbReference type="EMBL" id="CP001013">
    <property type="protein sequence ID" value="ACB36518.1"/>
    <property type="molecule type" value="Genomic_DNA"/>
</dbReference>
<comment type="subcellular location">
    <subcellularLocation>
        <location evidence="1">Cell membrane</location>
        <topology evidence="1">Multi-pass membrane protein</topology>
    </subcellularLocation>
</comment>
<feature type="domain" description="ABC3 transporter permease C-terminal" evidence="8">
    <location>
        <begin position="667"/>
        <end position="780"/>
    </location>
</feature>
<feature type="transmembrane region" description="Helical" evidence="7">
    <location>
        <begin position="440"/>
        <end position="459"/>
    </location>
</feature>
<evidence type="ECO:0000313" key="9">
    <source>
        <dbReference type="EMBL" id="ACB36518.1"/>
    </source>
</evidence>
<evidence type="ECO:0000256" key="5">
    <source>
        <dbReference type="ARBA" id="ARBA00022989"/>
    </source>
</evidence>
<evidence type="ECO:0000313" key="10">
    <source>
        <dbReference type="Proteomes" id="UP000001693"/>
    </source>
</evidence>
<dbReference type="HOGENOM" id="CLU_005531_2_0_4"/>
<dbReference type="Pfam" id="PF02687">
    <property type="entry name" value="FtsX"/>
    <property type="match status" value="2"/>
</dbReference>
<keyword evidence="4 7" id="KW-0812">Transmembrane</keyword>
<feature type="transmembrane region" description="Helical" evidence="7">
    <location>
        <begin position="20"/>
        <end position="40"/>
    </location>
</feature>
<evidence type="ECO:0000256" key="1">
    <source>
        <dbReference type="ARBA" id="ARBA00004651"/>
    </source>
</evidence>
<keyword evidence="10" id="KW-1185">Reference proteome</keyword>
<feature type="transmembrane region" description="Helical" evidence="7">
    <location>
        <begin position="661"/>
        <end position="681"/>
    </location>
</feature>
<feature type="transmembrane region" description="Helical" evidence="7">
    <location>
        <begin position="367"/>
        <end position="392"/>
    </location>
</feature>
<proteinExistence type="inferred from homology"/>
<dbReference type="PANTHER" id="PTHR30489">
    <property type="entry name" value="LIPOPROTEIN-RELEASING SYSTEM TRANSMEMBRANE PROTEIN LOLE"/>
    <property type="match status" value="1"/>
</dbReference>
<name>B1XZF5_LEPCP</name>
<dbReference type="OrthoDB" id="5137249at2"/>
<reference evidence="9 10" key="1">
    <citation type="submission" date="2008-03" db="EMBL/GenBank/DDBJ databases">
        <title>Complete sequence of Leptothrix cholodnii SP-6.</title>
        <authorList>
            <consortium name="US DOE Joint Genome Institute"/>
            <person name="Copeland A."/>
            <person name="Lucas S."/>
            <person name="Lapidus A."/>
            <person name="Glavina del Rio T."/>
            <person name="Dalin E."/>
            <person name="Tice H."/>
            <person name="Bruce D."/>
            <person name="Goodwin L."/>
            <person name="Pitluck S."/>
            <person name="Chertkov O."/>
            <person name="Brettin T."/>
            <person name="Detter J.C."/>
            <person name="Han C."/>
            <person name="Kuske C.R."/>
            <person name="Schmutz J."/>
            <person name="Larimer F."/>
            <person name="Land M."/>
            <person name="Hauser L."/>
            <person name="Kyrpides N."/>
            <person name="Lykidis A."/>
            <person name="Emerson D."/>
            <person name="Richardson P."/>
        </authorList>
    </citation>
    <scope>NUCLEOTIDE SEQUENCE [LARGE SCALE GENOMIC DNA]</scope>
    <source>
        <strain evidence="10">ATCC 51168 / LMG 8142 / SP-6</strain>
    </source>
</reference>
<dbReference type="GO" id="GO:0044874">
    <property type="term" value="P:lipoprotein localization to outer membrane"/>
    <property type="evidence" value="ECO:0007669"/>
    <property type="project" value="TreeGrafter"/>
</dbReference>
<protein>
    <recommendedName>
        <fullName evidence="8">ABC3 transporter permease C-terminal domain-containing protein</fullName>
    </recommendedName>
</protein>
<feature type="transmembrane region" description="Helical" evidence="7">
    <location>
        <begin position="758"/>
        <end position="776"/>
    </location>
</feature>
<feature type="transmembrane region" description="Helical" evidence="7">
    <location>
        <begin position="173"/>
        <end position="193"/>
    </location>
</feature>
<dbReference type="KEGG" id="lch:Lcho_4267"/>
<dbReference type="RefSeq" id="WP_012349259.1">
    <property type="nucleotide sequence ID" value="NC_010524.1"/>
</dbReference>
<gene>
    <name evidence="9" type="ordered locus">Lcho_4267</name>
</gene>
<keyword evidence="6 7" id="KW-0472">Membrane</keyword>
<feature type="transmembrane region" description="Helical" evidence="7">
    <location>
        <begin position="324"/>
        <end position="347"/>
    </location>
</feature>
<evidence type="ECO:0000259" key="8">
    <source>
        <dbReference type="Pfam" id="PF02687"/>
    </source>
</evidence>
<dbReference type="InterPro" id="IPR051447">
    <property type="entry name" value="Lipoprotein-release_system"/>
</dbReference>
<dbReference type="AlphaFoldDB" id="B1XZF5"/>
<feature type="domain" description="ABC3 transporter permease C-terminal" evidence="8">
    <location>
        <begin position="276"/>
        <end position="390"/>
    </location>
</feature>
<evidence type="ECO:0000256" key="7">
    <source>
        <dbReference type="SAM" id="Phobius"/>
    </source>
</evidence>
<accession>B1XZF5</accession>
<comment type="similarity">
    <text evidence="2">Belongs to the ABC-4 integral membrane protein family. LolC/E subfamily.</text>
</comment>
<evidence type="ECO:0000256" key="2">
    <source>
        <dbReference type="ARBA" id="ARBA00005236"/>
    </source>
</evidence>
<evidence type="ECO:0000256" key="6">
    <source>
        <dbReference type="ARBA" id="ARBA00023136"/>
    </source>
</evidence>
<sequence length="793" mass="85388" precursor="true">MKALDRKLLRDLLRMWSQALTIALVVASGIGGFLTTLSAVDSLALARDRFYAEGRFADVFAGVKRAPLALVDTLRDVPGVADVQTTTEKTVRVEIAGSTDPIVGQLIGIDRGQPLRMNRITLRSGHADDASMSPGRALPDGALPAWVSESFAVAHGLKPGARLSALINGKQRALVVAGVALSPEYIFAGLWGMPDTRGFGVFWVDQEALAAAYDMAGAFNRVAVKLAPGADERAVIDALQRRLAPYGGRQASGRADQTSHAMLDNEIKEQRVLGSVLPSIFLGVAAFLLNVVVSRLVATQREQIAALKALGYANSAIAAHYLKMVLAIVAVGFVLGIGLGDTMGTMLTRLYAEFFRFPSFEHRIAPGLLLVALALTLATAVLGTLNAIAATVRLAPAEAMRPPAPGRYRRTLLETLGVKGIPTPLRMIVRNMERRPLRTGLSIGGVAAAVAIVIMGNFFRDAIEFIVDSQFNLGMRSDVAVWLLEATPDAARHELARAPGVTMTESLRFVPVTLVNGHRRERVEIRGYGDTQELYRVIDVRNRQTRLDGNGLVLTDRLAAKLGVKVGQTLQVEPLEGRPRTLHLKVDATVQEMMGLNAYMGRSALNRALGEGDLSSGFVLAIERGREGELLDATRAMPRVAGAFSKATMLRNMQEISARNIRIMSSVLTFFAAVIAVGVVYNNARIALAERTWELASLRVLGFTRAEVSGLLLGEMAISIGIALPLGMALGYGLVHLIAGLLQSDQFFFPVVILPRTYAWAALCVMAAGVASALVVRRRIDRLDMVAALKTRE</sequence>
<keyword evidence="5 7" id="KW-1133">Transmembrane helix</keyword>
<dbReference type="eggNOG" id="COG0577">
    <property type="taxonomic scope" value="Bacteria"/>
</dbReference>
<evidence type="ECO:0000256" key="4">
    <source>
        <dbReference type="ARBA" id="ARBA00022692"/>
    </source>
</evidence>
<organism evidence="9 10">
    <name type="scientific">Leptothrix cholodnii (strain ATCC 51168 / LMG 8142 / SP-6)</name>
    <name type="common">Leptothrix discophora (strain SP-6)</name>
    <dbReference type="NCBI Taxonomy" id="395495"/>
    <lineage>
        <taxon>Bacteria</taxon>
        <taxon>Pseudomonadati</taxon>
        <taxon>Pseudomonadota</taxon>
        <taxon>Betaproteobacteria</taxon>
        <taxon>Burkholderiales</taxon>
        <taxon>Sphaerotilaceae</taxon>
        <taxon>Leptothrix</taxon>
    </lineage>
</organism>
<keyword evidence="3" id="KW-1003">Cell membrane</keyword>
<dbReference type="Proteomes" id="UP000001693">
    <property type="component" value="Chromosome"/>
</dbReference>
<dbReference type="STRING" id="395495.Lcho_4267"/>
<dbReference type="InterPro" id="IPR003838">
    <property type="entry name" value="ABC3_permease_C"/>
</dbReference>